<dbReference type="EMBL" id="JBHSRF010000007">
    <property type="protein sequence ID" value="MFC6081125.1"/>
    <property type="molecule type" value="Genomic_DNA"/>
</dbReference>
<proteinExistence type="predicted"/>
<keyword evidence="4" id="KW-1185">Reference proteome</keyword>
<sequence>MKPKGKGRRTVLIPPPLIPLLKLHGEAQRQEEKAAGKKWCGMDLVWSRTDGSPIDPGDDWDEWKALLRDARVGKDARVHDARHTAATLLLEQGVDISVVQEILGHSQLTTTKRYTHVTAKLASDAAARMGRALWDA</sequence>
<accession>A0ABW1NDT7</accession>
<gene>
    <name evidence="3" type="ORF">ACFP1K_08140</name>
</gene>
<comment type="caution">
    <text evidence="3">The sequence shown here is derived from an EMBL/GenBank/DDBJ whole genome shotgun (WGS) entry which is preliminary data.</text>
</comment>
<evidence type="ECO:0000259" key="2">
    <source>
        <dbReference type="PROSITE" id="PS51898"/>
    </source>
</evidence>
<dbReference type="PROSITE" id="PS51898">
    <property type="entry name" value="TYR_RECOMBINASE"/>
    <property type="match status" value="1"/>
</dbReference>
<evidence type="ECO:0000313" key="4">
    <source>
        <dbReference type="Proteomes" id="UP001596137"/>
    </source>
</evidence>
<organism evidence="3 4">
    <name type="scientific">Sphaerisporangium aureirubrum</name>
    <dbReference type="NCBI Taxonomy" id="1544736"/>
    <lineage>
        <taxon>Bacteria</taxon>
        <taxon>Bacillati</taxon>
        <taxon>Actinomycetota</taxon>
        <taxon>Actinomycetes</taxon>
        <taxon>Streptosporangiales</taxon>
        <taxon>Streptosporangiaceae</taxon>
        <taxon>Sphaerisporangium</taxon>
    </lineage>
</organism>
<dbReference type="Proteomes" id="UP001596137">
    <property type="component" value="Unassembled WGS sequence"/>
</dbReference>
<dbReference type="RefSeq" id="WP_380748614.1">
    <property type="nucleotide sequence ID" value="NZ_JBHSRF010000007.1"/>
</dbReference>
<dbReference type="InterPro" id="IPR002104">
    <property type="entry name" value="Integrase_catalytic"/>
</dbReference>
<dbReference type="InterPro" id="IPR013762">
    <property type="entry name" value="Integrase-like_cat_sf"/>
</dbReference>
<dbReference type="Pfam" id="PF00589">
    <property type="entry name" value="Phage_integrase"/>
    <property type="match status" value="1"/>
</dbReference>
<dbReference type="PANTHER" id="PTHR30349:SF64">
    <property type="entry name" value="PROPHAGE INTEGRASE INTD-RELATED"/>
    <property type="match status" value="1"/>
</dbReference>
<dbReference type="InterPro" id="IPR011010">
    <property type="entry name" value="DNA_brk_join_enz"/>
</dbReference>
<protein>
    <submittedName>
        <fullName evidence="3">Tyrosine-type recombinase/integrase</fullName>
    </submittedName>
</protein>
<evidence type="ECO:0000256" key="1">
    <source>
        <dbReference type="ARBA" id="ARBA00023172"/>
    </source>
</evidence>
<feature type="domain" description="Tyr recombinase" evidence="2">
    <location>
        <begin position="1"/>
        <end position="127"/>
    </location>
</feature>
<reference evidence="4" key="1">
    <citation type="journal article" date="2019" name="Int. J. Syst. Evol. Microbiol.">
        <title>The Global Catalogue of Microorganisms (GCM) 10K type strain sequencing project: providing services to taxonomists for standard genome sequencing and annotation.</title>
        <authorList>
            <consortium name="The Broad Institute Genomics Platform"/>
            <consortium name="The Broad Institute Genome Sequencing Center for Infectious Disease"/>
            <person name="Wu L."/>
            <person name="Ma J."/>
        </authorList>
    </citation>
    <scope>NUCLEOTIDE SEQUENCE [LARGE SCALE GENOMIC DNA]</scope>
    <source>
        <strain evidence="4">JCM 30346</strain>
    </source>
</reference>
<dbReference type="PANTHER" id="PTHR30349">
    <property type="entry name" value="PHAGE INTEGRASE-RELATED"/>
    <property type="match status" value="1"/>
</dbReference>
<dbReference type="Gene3D" id="1.10.443.10">
    <property type="entry name" value="Intergrase catalytic core"/>
    <property type="match status" value="1"/>
</dbReference>
<dbReference type="InterPro" id="IPR050090">
    <property type="entry name" value="Tyrosine_recombinase_XerCD"/>
</dbReference>
<dbReference type="SUPFAM" id="SSF56349">
    <property type="entry name" value="DNA breaking-rejoining enzymes"/>
    <property type="match status" value="1"/>
</dbReference>
<keyword evidence="1" id="KW-0233">DNA recombination</keyword>
<evidence type="ECO:0000313" key="3">
    <source>
        <dbReference type="EMBL" id="MFC6081125.1"/>
    </source>
</evidence>
<name>A0ABW1NDT7_9ACTN</name>